<keyword evidence="1" id="KW-0472">Membrane</keyword>
<evidence type="ECO:0000313" key="3">
    <source>
        <dbReference type="Proteomes" id="UP001238179"/>
    </source>
</evidence>
<evidence type="ECO:0008006" key="4">
    <source>
        <dbReference type="Google" id="ProtNLM"/>
    </source>
</evidence>
<feature type="transmembrane region" description="Helical" evidence="1">
    <location>
        <begin position="136"/>
        <end position="157"/>
    </location>
</feature>
<feature type="transmembrane region" description="Helical" evidence="1">
    <location>
        <begin position="95"/>
        <end position="116"/>
    </location>
</feature>
<feature type="transmembrane region" description="Helical" evidence="1">
    <location>
        <begin position="192"/>
        <end position="210"/>
    </location>
</feature>
<accession>A0AA48GPY0</accession>
<keyword evidence="1" id="KW-1133">Transmembrane helix</keyword>
<proteinExistence type="predicted"/>
<dbReference type="RefSeq" id="WP_316412226.1">
    <property type="nucleotide sequence ID" value="NZ_AP027080.1"/>
</dbReference>
<evidence type="ECO:0000313" key="2">
    <source>
        <dbReference type="EMBL" id="BDU73555.1"/>
    </source>
</evidence>
<feature type="transmembrane region" description="Helical" evidence="1">
    <location>
        <begin position="263"/>
        <end position="282"/>
    </location>
</feature>
<dbReference type="KEGG" id="msil:METEAL_27290"/>
<keyword evidence="3" id="KW-1185">Reference proteome</keyword>
<evidence type="ECO:0000256" key="1">
    <source>
        <dbReference type="SAM" id="Phobius"/>
    </source>
</evidence>
<dbReference type="AlphaFoldDB" id="A0AA48GPY0"/>
<organism evidence="2 3">
    <name type="scientific">Mesoterricola silvestris</name>
    <dbReference type="NCBI Taxonomy" id="2927979"/>
    <lineage>
        <taxon>Bacteria</taxon>
        <taxon>Pseudomonadati</taxon>
        <taxon>Acidobacteriota</taxon>
        <taxon>Holophagae</taxon>
        <taxon>Holophagales</taxon>
        <taxon>Holophagaceae</taxon>
        <taxon>Mesoterricola</taxon>
    </lineage>
</organism>
<name>A0AA48GPY0_9BACT</name>
<feature type="transmembrane region" description="Helical" evidence="1">
    <location>
        <begin position="52"/>
        <end position="74"/>
    </location>
</feature>
<sequence length="329" mass="34730">MILQAAVLTLLLISALGVAVLLAAAPFALQVIRRWDLASGSELQLRLERRTYLFSTLVAFVMALQLAGILLFVFNADRMAVQFPGAMCAVGTLNAGRFGFGALLGQVALFFLAGMWLTLNHVDSLGRDYPLVRIKYALMIGLLLPASAVLALQWTYLSGLRAQTLTSCCGSLFAEGAGGLAGDLAALPPGPAMAALFGCLAFAVAAAWFLRRRGGYLTGLASAAAFAATLAGITSFLSLYVYEHPHHHCPFCMLKAEFHFVGYALYIPLFLATAAGLGTAVLQPFRGVPTLSALVPAVSARLSRVAAAGFLLVLLVALAILGRSHLILF</sequence>
<protein>
    <recommendedName>
        <fullName evidence="4">Vitamin K epoxide reductase domain-containing protein</fullName>
    </recommendedName>
</protein>
<feature type="transmembrane region" description="Helical" evidence="1">
    <location>
        <begin position="302"/>
        <end position="321"/>
    </location>
</feature>
<dbReference type="Proteomes" id="UP001238179">
    <property type="component" value="Chromosome"/>
</dbReference>
<dbReference type="EMBL" id="AP027080">
    <property type="protein sequence ID" value="BDU73555.1"/>
    <property type="molecule type" value="Genomic_DNA"/>
</dbReference>
<feature type="transmembrane region" description="Helical" evidence="1">
    <location>
        <begin position="216"/>
        <end position="242"/>
    </location>
</feature>
<reference evidence="3" key="1">
    <citation type="journal article" date="2023" name="Int. J. Syst. Evol. Microbiol.">
        <title>Mesoterricola silvestris gen. nov., sp. nov., Mesoterricola sediminis sp. nov., Geothrix oryzae sp. nov., Geothrix edaphica sp. nov., Geothrix rubra sp. nov., and Geothrix limicola sp. nov., six novel members of Acidobacteriota isolated from soils.</title>
        <authorList>
            <person name="Itoh H."/>
            <person name="Sugisawa Y."/>
            <person name="Mise K."/>
            <person name="Xu Z."/>
            <person name="Kuniyasu M."/>
            <person name="Ushijima N."/>
            <person name="Kawano K."/>
            <person name="Kobayashi E."/>
            <person name="Shiratori Y."/>
            <person name="Masuda Y."/>
            <person name="Senoo K."/>
        </authorList>
    </citation>
    <scope>NUCLEOTIDE SEQUENCE [LARGE SCALE GENOMIC DNA]</scope>
    <source>
        <strain evidence="3">W79</strain>
    </source>
</reference>
<gene>
    <name evidence="2" type="ORF">METEAL_27290</name>
</gene>
<keyword evidence="1" id="KW-0812">Transmembrane</keyword>